<dbReference type="InterPro" id="IPR014349">
    <property type="entry name" value="Rieske_Fe-S_prot"/>
</dbReference>
<evidence type="ECO:0000259" key="9">
    <source>
        <dbReference type="PROSITE" id="PS51296"/>
    </source>
</evidence>
<evidence type="ECO:0000256" key="4">
    <source>
        <dbReference type="ARBA" id="ARBA00023014"/>
    </source>
</evidence>
<dbReference type="InterPro" id="IPR036922">
    <property type="entry name" value="Rieske_2Fe-2S_sf"/>
</dbReference>
<dbReference type="PRINTS" id="PR00162">
    <property type="entry name" value="RIESKE"/>
</dbReference>
<keyword evidence="3" id="KW-0408">Iron</keyword>
<keyword evidence="1" id="KW-0001">2Fe-2S</keyword>
<feature type="domain" description="Rieske" evidence="9">
    <location>
        <begin position="71"/>
        <end position="165"/>
    </location>
</feature>
<dbReference type="GO" id="GO:0051537">
    <property type="term" value="F:2 iron, 2 sulfur cluster binding"/>
    <property type="evidence" value="ECO:0007669"/>
    <property type="project" value="UniProtKB-KW"/>
</dbReference>
<dbReference type="CDD" id="cd03467">
    <property type="entry name" value="Rieske"/>
    <property type="match status" value="1"/>
</dbReference>
<feature type="transmembrane region" description="Helical" evidence="8">
    <location>
        <begin position="28"/>
        <end position="51"/>
    </location>
</feature>
<accession>H5SFT7</accession>
<feature type="region of interest" description="Disordered" evidence="7">
    <location>
        <begin position="1"/>
        <end position="21"/>
    </location>
</feature>
<keyword evidence="8" id="KW-0472">Membrane</keyword>
<keyword evidence="5" id="KW-1015">Disulfide bond</keyword>
<evidence type="ECO:0000313" key="10">
    <source>
        <dbReference type="EMBL" id="BAL55023.1"/>
    </source>
</evidence>
<protein>
    <submittedName>
        <fullName evidence="10">Hypothetical conserved protein</fullName>
    </submittedName>
</protein>
<name>H5SFT7_9BACT</name>
<keyword evidence="8" id="KW-1133">Transmembrane helix</keyword>
<feature type="compositionally biased region" description="Low complexity" evidence="7">
    <location>
        <begin position="1"/>
        <end position="20"/>
    </location>
</feature>
<evidence type="ECO:0000256" key="8">
    <source>
        <dbReference type="SAM" id="Phobius"/>
    </source>
</evidence>
<evidence type="ECO:0000256" key="5">
    <source>
        <dbReference type="ARBA" id="ARBA00023157"/>
    </source>
</evidence>
<proteinExistence type="predicted"/>
<dbReference type="EMBL" id="AP011706">
    <property type="protein sequence ID" value="BAL55023.1"/>
    <property type="molecule type" value="Genomic_DNA"/>
</dbReference>
<reference evidence="10" key="1">
    <citation type="journal article" date="2005" name="Environ. Microbiol.">
        <title>Genetic and functional properties of uncultivated thermophilic crenarchaeotes from a subsurface gold mine as revealed by analysis of genome fragments.</title>
        <authorList>
            <person name="Nunoura T."/>
            <person name="Hirayama H."/>
            <person name="Takami H."/>
            <person name="Oida H."/>
            <person name="Nishi S."/>
            <person name="Shimamura S."/>
            <person name="Suzuki Y."/>
            <person name="Inagaki F."/>
            <person name="Takai K."/>
            <person name="Nealson K.H."/>
            <person name="Horikoshi K."/>
        </authorList>
    </citation>
    <scope>NUCLEOTIDE SEQUENCE</scope>
</reference>
<dbReference type="Gene3D" id="2.102.10.10">
    <property type="entry name" value="Rieske [2Fe-2S] iron-sulphur domain"/>
    <property type="match status" value="1"/>
</dbReference>
<evidence type="ECO:0000256" key="3">
    <source>
        <dbReference type="ARBA" id="ARBA00023004"/>
    </source>
</evidence>
<evidence type="ECO:0000256" key="7">
    <source>
        <dbReference type="SAM" id="MobiDB-lite"/>
    </source>
</evidence>
<comment type="cofactor">
    <cofactor evidence="6">
        <name>[2Fe-2S] cluster</name>
        <dbReference type="ChEBI" id="CHEBI:190135"/>
    </cofactor>
</comment>
<gene>
    <name evidence="10" type="ORF">HGMM_F22C11C38</name>
</gene>
<dbReference type="SUPFAM" id="SSF50022">
    <property type="entry name" value="ISP domain"/>
    <property type="match status" value="1"/>
</dbReference>
<reference evidence="10" key="2">
    <citation type="journal article" date="2012" name="PLoS ONE">
        <title>A Deeply Branching Thermophilic Bacterium with an Ancient Acetyl-CoA Pathway Dominates a Subsurface Ecosystem.</title>
        <authorList>
            <person name="Takami H."/>
            <person name="Noguchi H."/>
            <person name="Takaki Y."/>
            <person name="Uchiyama I."/>
            <person name="Toyoda A."/>
            <person name="Nishi S."/>
            <person name="Chee G.-J."/>
            <person name="Arai W."/>
            <person name="Nunoura T."/>
            <person name="Itoh T."/>
            <person name="Hattori M."/>
            <person name="Takai K."/>
        </authorList>
    </citation>
    <scope>NUCLEOTIDE SEQUENCE</scope>
</reference>
<evidence type="ECO:0000256" key="1">
    <source>
        <dbReference type="ARBA" id="ARBA00022714"/>
    </source>
</evidence>
<dbReference type="PROSITE" id="PS51296">
    <property type="entry name" value="RIESKE"/>
    <property type="match status" value="1"/>
</dbReference>
<dbReference type="PANTHER" id="PTHR10134">
    <property type="entry name" value="CYTOCHROME B-C1 COMPLEX SUBUNIT RIESKE, MITOCHONDRIAL"/>
    <property type="match status" value="1"/>
</dbReference>
<dbReference type="InterPro" id="IPR005805">
    <property type="entry name" value="Rieske_Fe-S_prot_C"/>
</dbReference>
<dbReference type="Pfam" id="PF00355">
    <property type="entry name" value="Rieske"/>
    <property type="match status" value="1"/>
</dbReference>
<keyword evidence="4" id="KW-0411">Iron-sulfur</keyword>
<dbReference type="GO" id="GO:0016020">
    <property type="term" value="C:membrane"/>
    <property type="evidence" value="ECO:0007669"/>
    <property type="project" value="InterPro"/>
</dbReference>
<dbReference type="InterPro" id="IPR017941">
    <property type="entry name" value="Rieske_2Fe-2S"/>
</dbReference>
<keyword evidence="8" id="KW-0812">Transmembrane</keyword>
<evidence type="ECO:0000256" key="2">
    <source>
        <dbReference type="ARBA" id="ARBA00022723"/>
    </source>
</evidence>
<dbReference type="AlphaFoldDB" id="H5SFT7"/>
<organism evidence="10">
    <name type="scientific">uncultured Planctomycetota bacterium</name>
    <dbReference type="NCBI Taxonomy" id="120965"/>
    <lineage>
        <taxon>Bacteria</taxon>
        <taxon>Pseudomonadati</taxon>
        <taxon>Planctomycetota</taxon>
        <taxon>environmental samples</taxon>
    </lineage>
</organism>
<keyword evidence="2" id="KW-0479">Metal-binding</keyword>
<evidence type="ECO:0000256" key="6">
    <source>
        <dbReference type="ARBA" id="ARBA00034078"/>
    </source>
</evidence>
<sequence length="189" mass="21667">MSQSASPASATATANKPTPTVGKPTRRWFILSWFQAAWVAFTATMTAWFFWTLRFLFPNASLEPPMTFKAGYPDQYEDDKVVERFKEEYGVWIVRLRTPKGVEIFALRTVCTHLGCTPNWLENEQKFKCPCHGSGFMKDGTNFEGPAPRPLERYRIVLADDGQILVDKSRIYQKELGQWDDPEAAIRFS</sequence>
<dbReference type="GO" id="GO:0046872">
    <property type="term" value="F:metal ion binding"/>
    <property type="evidence" value="ECO:0007669"/>
    <property type="project" value="UniProtKB-KW"/>
</dbReference>